<evidence type="ECO:0000313" key="1">
    <source>
        <dbReference type="EMBL" id="KAJ4426074.1"/>
    </source>
</evidence>
<keyword evidence="2" id="KW-1185">Reference proteome</keyword>
<accession>A0ABQ8RWJ1</accession>
<evidence type="ECO:0000313" key="2">
    <source>
        <dbReference type="Proteomes" id="UP001148838"/>
    </source>
</evidence>
<comment type="caution">
    <text evidence="1">The sequence shown here is derived from an EMBL/GenBank/DDBJ whole genome shotgun (WGS) entry which is preliminary data.</text>
</comment>
<organism evidence="1 2">
    <name type="scientific">Periplaneta americana</name>
    <name type="common">American cockroach</name>
    <name type="synonym">Blatta americana</name>
    <dbReference type="NCBI Taxonomy" id="6978"/>
    <lineage>
        <taxon>Eukaryota</taxon>
        <taxon>Metazoa</taxon>
        <taxon>Ecdysozoa</taxon>
        <taxon>Arthropoda</taxon>
        <taxon>Hexapoda</taxon>
        <taxon>Insecta</taxon>
        <taxon>Pterygota</taxon>
        <taxon>Neoptera</taxon>
        <taxon>Polyneoptera</taxon>
        <taxon>Dictyoptera</taxon>
        <taxon>Blattodea</taxon>
        <taxon>Blattoidea</taxon>
        <taxon>Blattidae</taxon>
        <taxon>Blattinae</taxon>
        <taxon>Periplaneta</taxon>
    </lineage>
</organism>
<reference evidence="1 2" key="1">
    <citation type="journal article" date="2022" name="Allergy">
        <title>Genome assembly and annotation of Periplaneta americana reveal a comprehensive cockroach allergen profile.</title>
        <authorList>
            <person name="Wang L."/>
            <person name="Xiong Q."/>
            <person name="Saelim N."/>
            <person name="Wang L."/>
            <person name="Nong W."/>
            <person name="Wan A.T."/>
            <person name="Shi M."/>
            <person name="Liu X."/>
            <person name="Cao Q."/>
            <person name="Hui J.H.L."/>
            <person name="Sookrung N."/>
            <person name="Leung T.F."/>
            <person name="Tungtrongchitr A."/>
            <person name="Tsui S.K.W."/>
        </authorList>
    </citation>
    <scope>NUCLEOTIDE SEQUENCE [LARGE SCALE GENOMIC DNA]</scope>
    <source>
        <strain evidence="1">PWHHKU_190912</strain>
    </source>
</reference>
<proteinExistence type="predicted"/>
<gene>
    <name evidence="1" type="ORF">ANN_26883</name>
</gene>
<dbReference type="Proteomes" id="UP001148838">
    <property type="component" value="Unassembled WGS sequence"/>
</dbReference>
<name>A0ABQ8RWJ1_PERAM</name>
<sequence>MADASIYTIEERLIDNVCVHEKQRTGEMYEEIRENFFLRFNKAAPSEANLRKLRKKTFSTAGSVLDAKCSARYKKKICR</sequence>
<protein>
    <submittedName>
        <fullName evidence="1">Uncharacterized protein</fullName>
    </submittedName>
</protein>
<dbReference type="EMBL" id="JAJSOF020000040">
    <property type="protein sequence ID" value="KAJ4426074.1"/>
    <property type="molecule type" value="Genomic_DNA"/>
</dbReference>